<organism evidence="2 3">
    <name type="scientific">Chara braunii</name>
    <name type="common">Braun's stonewort</name>
    <dbReference type="NCBI Taxonomy" id="69332"/>
    <lineage>
        <taxon>Eukaryota</taxon>
        <taxon>Viridiplantae</taxon>
        <taxon>Streptophyta</taxon>
        <taxon>Charophyceae</taxon>
        <taxon>Charales</taxon>
        <taxon>Characeae</taxon>
        <taxon>Chara</taxon>
    </lineage>
</organism>
<dbReference type="EMBL" id="BFEA01000390">
    <property type="protein sequence ID" value="GBG81902.1"/>
    <property type="molecule type" value="Genomic_DNA"/>
</dbReference>
<evidence type="ECO:0000313" key="3">
    <source>
        <dbReference type="Proteomes" id="UP000265515"/>
    </source>
</evidence>
<reference evidence="2 3" key="1">
    <citation type="journal article" date="2018" name="Cell">
        <title>The Chara Genome: Secondary Complexity and Implications for Plant Terrestrialization.</title>
        <authorList>
            <person name="Nishiyama T."/>
            <person name="Sakayama H."/>
            <person name="Vries J.D."/>
            <person name="Buschmann H."/>
            <person name="Saint-Marcoux D."/>
            <person name="Ullrich K.K."/>
            <person name="Haas F.B."/>
            <person name="Vanderstraeten L."/>
            <person name="Becker D."/>
            <person name="Lang D."/>
            <person name="Vosolsobe S."/>
            <person name="Rombauts S."/>
            <person name="Wilhelmsson P.K.I."/>
            <person name="Janitza P."/>
            <person name="Kern R."/>
            <person name="Heyl A."/>
            <person name="Rumpler F."/>
            <person name="Villalobos L.I.A.C."/>
            <person name="Clay J.M."/>
            <person name="Skokan R."/>
            <person name="Toyoda A."/>
            <person name="Suzuki Y."/>
            <person name="Kagoshima H."/>
            <person name="Schijlen E."/>
            <person name="Tajeshwar N."/>
            <person name="Catarino B."/>
            <person name="Hetherington A.J."/>
            <person name="Saltykova A."/>
            <person name="Bonnot C."/>
            <person name="Breuninger H."/>
            <person name="Symeonidi A."/>
            <person name="Radhakrishnan G.V."/>
            <person name="Van Nieuwerburgh F."/>
            <person name="Deforce D."/>
            <person name="Chang C."/>
            <person name="Karol K.G."/>
            <person name="Hedrich R."/>
            <person name="Ulvskov P."/>
            <person name="Glockner G."/>
            <person name="Delwiche C.F."/>
            <person name="Petrasek J."/>
            <person name="Van de Peer Y."/>
            <person name="Friml J."/>
            <person name="Beilby M."/>
            <person name="Dolan L."/>
            <person name="Kohara Y."/>
            <person name="Sugano S."/>
            <person name="Fujiyama A."/>
            <person name="Delaux P.-M."/>
            <person name="Quint M."/>
            <person name="TheiBen G."/>
            <person name="Hagemann M."/>
            <person name="Harholt J."/>
            <person name="Dunand C."/>
            <person name="Zachgo S."/>
            <person name="Langdale J."/>
            <person name="Maumus F."/>
            <person name="Straeten D.V.D."/>
            <person name="Gould S.B."/>
            <person name="Rensing S.A."/>
        </authorList>
    </citation>
    <scope>NUCLEOTIDE SEQUENCE [LARGE SCALE GENOMIC DNA]</scope>
    <source>
        <strain evidence="2 3">S276</strain>
    </source>
</reference>
<comment type="caution">
    <text evidence="2">The sequence shown here is derived from an EMBL/GenBank/DDBJ whole genome shotgun (WGS) entry which is preliminary data.</text>
</comment>
<feature type="region of interest" description="Disordered" evidence="1">
    <location>
        <begin position="192"/>
        <end position="221"/>
    </location>
</feature>
<feature type="region of interest" description="Disordered" evidence="1">
    <location>
        <begin position="19"/>
        <end position="40"/>
    </location>
</feature>
<gene>
    <name evidence="2" type="ORF">CBR_g34085</name>
</gene>
<dbReference type="Gramene" id="GBG81902">
    <property type="protein sequence ID" value="GBG81902"/>
    <property type="gene ID" value="CBR_g34085"/>
</dbReference>
<dbReference type="Proteomes" id="UP000265515">
    <property type="component" value="Unassembled WGS sequence"/>
</dbReference>
<dbReference type="AlphaFoldDB" id="A0A388LI55"/>
<name>A0A388LI55_CHABU</name>
<feature type="compositionally biased region" description="Basic and acidic residues" evidence="1">
    <location>
        <begin position="192"/>
        <end position="203"/>
    </location>
</feature>
<proteinExistence type="predicted"/>
<accession>A0A388LI55</accession>
<protein>
    <submittedName>
        <fullName evidence="2">Uncharacterized protein</fullName>
    </submittedName>
</protein>
<sequence>MMGGSRSWDWELGWRRGRGLGGSRGRDGSGPERVGLGIGRESKSGWEGVEVGIGKELKEIEMGSIGVGRETRSGWGVVDVGIGSWDGDEVGDWEGVEDVMGQDRREPGSGLGGSQNRDGRESKLGLGRSRGRDGCGKELKEIEMGSIGVGRETRPGWEVVKVGIGSWDWEGDKVGDWEGVEVVVDQDRREARLGGRRNRDGGRSKLGLGGESRTKWGRGGSRRIGVKIRMG</sequence>
<keyword evidence="3" id="KW-1185">Reference proteome</keyword>
<evidence type="ECO:0000313" key="2">
    <source>
        <dbReference type="EMBL" id="GBG81902.1"/>
    </source>
</evidence>
<evidence type="ECO:0000256" key="1">
    <source>
        <dbReference type="SAM" id="MobiDB-lite"/>
    </source>
</evidence>
<feature type="region of interest" description="Disordered" evidence="1">
    <location>
        <begin position="99"/>
        <end position="135"/>
    </location>
</feature>